<proteinExistence type="predicted"/>
<organism evidence="1 2">
    <name type="scientific">Campylobacter pinnipediorum subsp. caledonicus</name>
    <dbReference type="NCBI Taxonomy" id="1874362"/>
    <lineage>
        <taxon>Bacteria</taxon>
        <taxon>Pseudomonadati</taxon>
        <taxon>Campylobacterota</taxon>
        <taxon>Epsilonproteobacteria</taxon>
        <taxon>Campylobacterales</taxon>
        <taxon>Campylobacteraceae</taxon>
        <taxon>Campylobacter</taxon>
    </lineage>
</organism>
<name>A0A1S6U9T3_9BACT</name>
<dbReference type="InterPro" id="IPR008136">
    <property type="entry name" value="CinA_C"/>
</dbReference>
<reference evidence="2" key="1">
    <citation type="submission" date="2016-09" db="EMBL/GenBank/DDBJ databases">
        <title>Comparative genomics of the Campylobacter concisus group.</title>
        <authorList>
            <person name="Miller W.G."/>
            <person name="Yee E."/>
            <person name="Chapman M.H."/>
            <person name="Huynh S."/>
            <person name="Bono J.L."/>
            <person name="On S.L.W."/>
            <person name="StLeger J."/>
            <person name="Foster G."/>
            <person name="Parker C.T."/>
        </authorList>
    </citation>
    <scope>NUCLEOTIDE SEQUENCE [LARGE SCALE GENOMIC DNA]</scope>
    <source>
        <strain evidence="2">RM18021</strain>
    </source>
</reference>
<dbReference type="GeneID" id="56567299"/>
<dbReference type="Pfam" id="PF02464">
    <property type="entry name" value="CinA"/>
    <property type="match status" value="1"/>
</dbReference>
<gene>
    <name evidence="1" type="primary">cinA</name>
    <name evidence="1" type="ORF">CPIN18021_1714</name>
</gene>
<evidence type="ECO:0000313" key="1">
    <source>
        <dbReference type="EMBL" id="AQW88491.1"/>
    </source>
</evidence>
<dbReference type="KEGG" id="cpin:CPIN18020_1659"/>
<dbReference type="Gene3D" id="3.90.950.20">
    <property type="entry name" value="CinA-like"/>
    <property type="match status" value="1"/>
</dbReference>
<dbReference type="SUPFAM" id="SSF142433">
    <property type="entry name" value="CinA-like"/>
    <property type="match status" value="1"/>
</dbReference>
<sequence>MKHKMLIVGDDLRVNKEHLSYIYDSYEEHFGEIGDINFVSKSDNEILFIVENLIKDQDSLCIFASYESYDFMAKILATLSSDVLELTEQNTIATKNALDSSNGSFVIELNNTKINLIQANPTEKMAEILIKKPENISFFNLFDIDKESAKILLEPLAKPYKVQIYLSEILPNLTIVKTKAEKFGSIDGFKQSVKNLFSQKMIDDKDIVKFIAKKLIEKDIKISFAESCTAGMCACRLGDYDGVSQVFEGSIVSYANRIKNSWLGVSDEVLDTYGAVSEECVRAMLSGVIRSSESDFSIAISGIAGPNGGSDSKPVGTVFVGVLHKDGTSMVERLLLKGDRNYIREQSMLSAFLMVIKLKPDMFLGK</sequence>
<dbReference type="Proteomes" id="UP000190868">
    <property type="component" value="Chromosome"/>
</dbReference>
<keyword evidence="2" id="KW-1185">Reference proteome</keyword>
<accession>A0A1S6U9T3</accession>
<dbReference type="EMBL" id="CP017258">
    <property type="protein sequence ID" value="AQW88491.1"/>
    <property type="molecule type" value="Genomic_DNA"/>
</dbReference>
<dbReference type="RefSeq" id="WP_078423976.1">
    <property type="nucleotide sequence ID" value="NZ_CP017018.1"/>
</dbReference>
<dbReference type="NCBIfam" id="TIGR00199">
    <property type="entry name" value="PncC_domain"/>
    <property type="match status" value="1"/>
</dbReference>
<evidence type="ECO:0000313" key="2">
    <source>
        <dbReference type="Proteomes" id="UP000190868"/>
    </source>
</evidence>
<dbReference type="InterPro" id="IPR036653">
    <property type="entry name" value="CinA-like_C"/>
</dbReference>
<dbReference type="AlphaFoldDB" id="A0A1S6U9T3"/>
<protein>
    <submittedName>
        <fullName evidence="1">Competence/damage-inducible domain protein</fullName>
    </submittedName>
</protein>